<reference evidence="1 2" key="1">
    <citation type="submission" date="2018-02" db="EMBL/GenBank/DDBJ databases">
        <title>Mycoplasma marinum and Mycoplasma todarodis sp. nov., moderately halophilic and psychrotolerant mycoplasmas isolated from cephalopods.</title>
        <authorList>
            <person name="Viver T."/>
        </authorList>
    </citation>
    <scope>NUCLEOTIDE SEQUENCE [LARGE SCALE GENOMIC DNA]</scope>
    <source>
        <strain evidence="1 2">PE</strain>
    </source>
</reference>
<evidence type="ECO:0000313" key="1">
    <source>
        <dbReference type="EMBL" id="TCG10978.1"/>
    </source>
</evidence>
<comment type="caution">
    <text evidence="1">The sequence shown here is derived from an EMBL/GenBank/DDBJ whole genome shotgun (WGS) entry which is preliminary data.</text>
</comment>
<dbReference type="Proteomes" id="UP000294192">
    <property type="component" value="Unassembled WGS sequence"/>
</dbReference>
<evidence type="ECO:0000313" key="2">
    <source>
        <dbReference type="Proteomes" id="UP000294192"/>
    </source>
</evidence>
<protein>
    <recommendedName>
        <fullName evidence="3">DUF2971 domain-containing protein</fullName>
    </recommendedName>
</protein>
<dbReference type="AlphaFoldDB" id="A0A4V2NI08"/>
<dbReference type="RefSeq" id="WP_131599356.1">
    <property type="nucleotide sequence ID" value="NZ_CBDBYK010000015.1"/>
</dbReference>
<evidence type="ECO:0008006" key="3">
    <source>
        <dbReference type="Google" id="ProtNLM"/>
    </source>
</evidence>
<keyword evidence="2" id="KW-1185">Reference proteome</keyword>
<organism evidence="1 2">
    <name type="scientific">Mycoplasma marinum</name>
    <dbReference type="NCBI Taxonomy" id="1937190"/>
    <lineage>
        <taxon>Bacteria</taxon>
        <taxon>Bacillati</taxon>
        <taxon>Mycoplasmatota</taxon>
        <taxon>Mollicutes</taxon>
        <taxon>Mycoplasmataceae</taxon>
        <taxon>Mycoplasma</taxon>
    </lineage>
</organism>
<accession>A0A4V2NI08</accession>
<gene>
    <name evidence="1" type="ORF">C4B24_03385</name>
</gene>
<sequence>MYKKFTSLDKEKLFNSLEKDKSIHKQAMVIQSILNDYLDLNILEFAHYMKEDVYVKGLESGFSLYFQKMDKSNDPNEQSTFPTYCWTTKIDNIQMWQAYGNEDEPKAIMQTIGWKEIDRLTSEHPILFGPVFYLEEFEEIKKILKDLEEEYQVNKLCEIFMNFCKLNYWKDEEEYRMILINEDEFSYIPSNSFKHLLLLNIEPKRVGDSKTRKEISSRNHNKRVIVENKTLHHTKKENAWNTQQ</sequence>
<name>A0A4V2NI08_9MOLU</name>
<proteinExistence type="predicted"/>
<dbReference type="EMBL" id="PSZO01000016">
    <property type="protein sequence ID" value="TCG10978.1"/>
    <property type="molecule type" value="Genomic_DNA"/>
</dbReference>